<dbReference type="Gene3D" id="3.40.50.150">
    <property type="entry name" value="Vaccinia Virus protein VP39"/>
    <property type="match status" value="1"/>
</dbReference>
<dbReference type="EMBL" id="QXQB01000002">
    <property type="protein sequence ID" value="RJX39559.1"/>
    <property type="molecule type" value="Genomic_DNA"/>
</dbReference>
<dbReference type="PROSITE" id="PS51142">
    <property type="entry name" value="NAS"/>
    <property type="match status" value="1"/>
</dbReference>
<sequence>MKAYSISSAIHTVNAPSTQRVDHLIDWIRKANELLQKELDLSPANPVVKNIVNHLSLQLRSRYLPEEIQSVLSHEYIRMNQRQLRDKLSEAEFLAELSDSRAIGNSESSVLDTLTGLSAWTIYSALVSQELSMLYPFIREKGSADKLPIIFVGSGPMPLSGIILHQLSNANVICLEMDSIAYDASCLLLERLGLTGKVTVVMGNGSQFDYSPYRHIFVASLVHNKQEVLERIIHTASDPIVAIRTAEGMRQIMYEAIDEADLSKQGWRILGRTCPIENLVINSTLFLERVQNQNLIKEW</sequence>
<evidence type="ECO:0000313" key="3">
    <source>
        <dbReference type="EMBL" id="RJX39559.1"/>
    </source>
</evidence>
<dbReference type="OrthoDB" id="2564759at2"/>
<reference evidence="3 4" key="1">
    <citation type="submission" date="2018-09" db="EMBL/GenBank/DDBJ databases">
        <title>Paenibacillus aracenensis nov. sp. isolated from a cave in southern Spain.</title>
        <authorList>
            <person name="Jurado V."/>
            <person name="Gutierrez-Patricio S."/>
            <person name="Gonzalez-Pimentel J.L."/>
            <person name="Miller A.Z."/>
            <person name="Laiz L."/>
            <person name="Saiz-Jimenez C."/>
        </authorList>
    </citation>
    <scope>NUCLEOTIDE SEQUENCE [LARGE SCALE GENOMIC DNA]</scope>
    <source>
        <strain evidence="3 4">JCM 19203</strain>
    </source>
</reference>
<name>A0A3A6PMT7_9BACL</name>
<keyword evidence="2" id="KW-0949">S-adenosyl-L-methionine</keyword>
<gene>
    <name evidence="3" type="ORF">D3P09_09080</name>
</gene>
<dbReference type="PANTHER" id="PTHR32266">
    <property type="entry name" value="NICOTIANAMINE SYNTHASE 3"/>
    <property type="match status" value="1"/>
</dbReference>
<dbReference type="AlphaFoldDB" id="A0A3A6PMT7"/>
<dbReference type="InterPro" id="IPR004298">
    <property type="entry name" value="Nicotian_synth"/>
</dbReference>
<dbReference type="GO" id="GO:0030418">
    <property type="term" value="P:nicotianamine biosynthetic process"/>
    <property type="evidence" value="ECO:0007669"/>
    <property type="project" value="InterPro"/>
</dbReference>
<dbReference type="RefSeq" id="WP_120109149.1">
    <property type="nucleotide sequence ID" value="NZ_QXQB01000002.1"/>
</dbReference>
<evidence type="ECO:0000256" key="1">
    <source>
        <dbReference type="ARBA" id="ARBA00022679"/>
    </source>
</evidence>
<comment type="caution">
    <text evidence="3">The sequence shown here is derived from an EMBL/GenBank/DDBJ whole genome shotgun (WGS) entry which is preliminary data.</text>
</comment>
<accession>A0A3A6PMT7</accession>
<dbReference type="Pfam" id="PF03059">
    <property type="entry name" value="NAS"/>
    <property type="match status" value="1"/>
</dbReference>
<evidence type="ECO:0000313" key="4">
    <source>
        <dbReference type="Proteomes" id="UP000267798"/>
    </source>
</evidence>
<evidence type="ECO:0000256" key="2">
    <source>
        <dbReference type="ARBA" id="ARBA00022691"/>
    </source>
</evidence>
<keyword evidence="1" id="KW-0808">Transferase</keyword>
<proteinExistence type="predicted"/>
<dbReference type="SUPFAM" id="SSF53335">
    <property type="entry name" value="S-adenosyl-L-methionine-dependent methyltransferases"/>
    <property type="match status" value="1"/>
</dbReference>
<keyword evidence="4" id="KW-1185">Reference proteome</keyword>
<dbReference type="Proteomes" id="UP000267798">
    <property type="component" value="Unassembled WGS sequence"/>
</dbReference>
<dbReference type="PANTHER" id="PTHR32266:SF12">
    <property type="entry name" value="NICOTIANAMINE SYNTHASE 3"/>
    <property type="match status" value="1"/>
</dbReference>
<protein>
    <submittedName>
        <fullName evidence="3">Nicotianamine synthase</fullName>
    </submittedName>
</protein>
<dbReference type="InterPro" id="IPR029063">
    <property type="entry name" value="SAM-dependent_MTases_sf"/>
</dbReference>
<dbReference type="GO" id="GO:0030410">
    <property type="term" value="F:nicotianamine synthase activity"/>
    <property type="evidence" value="ECO:0007669"/>
    <property type="project" value="InterPro"/>
</dbReference>
<organism evidence="3 4">
    <name type="scientific">Paenibacillus pinisoli</name>
    <dbReference type="NCBI Taxonomy" id="1276110"/>
    <lineage>
        <taxon>Bacteria</taxon>
        <taxon>Bacillati</taxon>
        <taxon>Bacillota</taxon>
        <taxon>Bacilli</taxon>
        <taxon>Bacillales</taxon>
        <taxon>Paenibacillaceae</taxon>
        <taxon>Paenibacillus</taxon>
    </lineage>
</organism>